<reference evidence="3 4" key="1">
    <citation type="submission" date="2020-11" db="EMBL/GenBank/DDBJ databases">
        <title>Arthrobacter antarcticus sp. nov., isolated from Antarctic Soil.</title>
        <authorList>
            <person name="Li J."/>
        </authorList>
    </citation>
    <scope>NUCLEOTIDE SEQUENCE [LARGE SCALE GENOMIC DNA]</scope>
    <source>
        <strain evidence="3 4">Z1-20</strain>
    </source>
</reference>
<keyword evidence="1" id="KW-0479">Metal-binding</keyword>
<accession>A0A931CNZ5</accession>
<keyword evidence="4" id="KW-1185">Reference proteome</keyword>
<dbReference type="SUPFAM" id="SSF51182">
    <property type="entry name" value="RmlC-like cupins"/>
    <property type="match status" value="1"/>
</dbReference>
<dbReference type="InterPro" id="IPR051610">
    <property type="entry name" value="GPI/OXD"/>
</dbReference>
<dbReference type="Proteomes" id="UP000655366">
    <property type="component" value="Unassembled WGS sequence"/>
</dbReference>
<dbReference type="InterPro" id="IPR014710">
    <property type="entry name" value="RmlC-like_jellyroll"/>
</dbReference>
<protein>
    <submittedName>
        <fullName evidence="3">Cupin domain-containing protein</fullName>
    </submittedName>
</protein>
<sequence>MIEHSGEHAFNYRLHGGSPVRMQWHFFDQSELRVAVQTWELPPGGCEGMHAHTDNDMALEEIYIVTEGTGQMEVSGETFDISVGDSILAKVGAHHDLRNTGTGPLKLVVIWGAPGASDFSGFGSAKLARQVRQTTRFPAAG</sequence>
<evidence type="ECO:0000259" key="2">
    <source>
        <dbReference type="Pfam" id="PF07883"/>
    </source>
</evidence>
<dbReference type="EMBL" id="JADNYM010000011">
    <property type="protein sequence ID" value="MBG0739700.1"/>
    <property type="molecule type" value="Genomic_DNA"/>
</dbReference>
<dbReference type="Gene3D" id="2.60.120.10">
    <property type="entry name" value="Jelly Rolls"/>
    <property type="match status" value="1"/>
</dbReference>
<evidence type="ECO:0000313" key="3">
    <source>
        <dbReference type="EMBL" id="MBG0739700.1"/>
    </source>
</evidence>
<name>A0A931CNZ5_9MICC</name>
<proteinExistence type="predicted"/>
<dbReference type="RefSeq" id="WP_196396646.1">
    <property type="nucleotide sequence ID" value="NZ_JADNYM010000011.1"/>
</dbReference>
<dbReference type="PANTHER" id="PTHR35848:SF6">
    <property type="entry name" value="CUPIN TYPE-2 DOMAIN-CONTAINING PROTEIN"/>
    <property type="match status" value="1"/>
</dbReference>
<comment type="caution">
    <text evidence="3">The sequence shown here is derived from an EMBL/GenBank/DDBJ whole genome shotgun (WGS) entry which is preliminary data.</text>
</comment>
<evidence type="ECO:0000313" key="4">
    <source>
        <dbReference type="Proteomes" id="UP000655366"/>
    </source>
</evidence>
<dbReference type="InterPro" id="IPR011051">
    <property type="entry name" value="RmlC_Cupin_sf"/>
</dbReference>
<dbReference type="AlphaFoldDB" id="A0A931CNZ5"/>
<dbReference type="InterPro" id="IPR013096">
    <property type="entry name" value="Cupin_2"/>
</dbReference>
<dbReference type="GO" id="GO:0046872">
    <property type="term" value="F:metal ion binding"/>
    <property type="evidence" value="ECO:0007669"/>
    <property type="project" value="UniProtKB-KW"/>
</dbReference>
<gene>
    <name evidence="3" type="ORF">IV500_09915</name>
</gene>
<dbReference type="PANTHER" id="PTHR35848">
    <property type="entry name" value="OXALATE-BINDING PROTEIN"/>
    <property type="match status" value="1"/>
</dbReference>
<dbReference type="Pfam" id="PF07883">
    <property type="entry name" value="Cupin_2"/>
    <property type="match status" value="1"/>
</dbReference>
<organism evidence="3 4">
    <name type="scientific">Arthrobacter terrae</name>
    <dbReference type="NCBI Taxonomy" id="2935737"/>
    <lineage>
        <taxon>Bacteria</taxon>
        <taxon>Bacillati</taxon>
        <taxon>Actinomycetota</taxon>
        <taxon>Actinomycetes</taxon>
        <taxon>Micrococcales</taxon>
        <taxon>Micrococcaceae</taxon>
        <taxon>Arthrobacter</taxon>
    </lineage>
</organism>
<evidence type="ECO:0000256" key="1">
    <source>
        <dbReference type="ARBA" id="ARBA00022723"/>
    </source>
</evidence>
<feature type="domain" description="Cupin type-2" evidence="2">
    <location>
        <begin position="38"/>
        <end position="111"/>
    </location>
</feature>